<evidence type="ECO:0000259" key="2">
    <source>
        <dbReference type="Pfam" id="PF08881"/>
    </source>
</evidence>
<feature type="chain" id="PRO_5002526450" description="Cyanovirin-N domain-containing protein" evidence="1">
    <location>
        <begin position="17"/>
        <end position="162"/>
    </location>
</feature>
<feature type="domain" description="Cyanovirin-N" evidence="2">
    <location>
        <begin position="42"/>
        <end position="134"/>
    </location>
</feature>
<dbReference type="Gene3D" id="2.30.60.10">
    <property type="entry name" value="Cyanovirin-N"/>
    <property type="match status" value="1"/>
</dbReference>
<protein>
    <recommendedName>
        <fullName evidence="2">Cyanovirin-N domain-containing protein</fullName>
    </recommendedName>
</protein>
<accession>A0A0F7ZYV1</accession>
<dbReference type="InterPro" id="IPR011058">
    <property type="entry name" value="Cyanovirin-N"/>
</dbReference>
<name>A0A0F7ZYV1_9HYPO</name>
<keyword evidence="1" id="KW-0732">Signal</keyword>
<gene>
    <name evidence="3" type="ORF">HIM_07496</name>
</gene>
<evidence type="ECO:0000313" key="4">
    <source>
        <dbReference type="Proteomes" id="UP000054481"/>
    </source>
</evidence>
<dbReference type="InterPro" id="IPR036673">
    <property type="entry name" value="Cyanovirin-N_sf"/>
</dbReference>
<reference evidence="3 4" key="1">
    <citation type="journal article" date="2014" name="Genome Biol. Evol.">
        <title>Comparative genomics and transcriptomics analyses reveal divergent lifestyle features of nematode endoparasitic fungus Hirsutella minnesotensis.</title>
        <authorList>
            <person name="Lai Y."/>
            <person name="Liu K."/>
            <person name="Zhang X."/>
            <person name="Zhang X."/>
            <person name="Li K."/>
            <person name="Wang N."/>
            <person name="Shu C."/>
            <person name="Wu Y."/>
            <person name="Wang C."/>
            <person name="Bushley K.E."/>
            <person name="Xiang M."/>
            <person name="Liu X."/>
        </authorList>
    </citation>
    <scope>NUCLEOTIDE SEQUENCE [LARGE SCALE GENOMIC DNA]</scope>
    <source>
        <strain evidence="3 4">3608</strain>
    </source>
</reference>
<dbReference type="EMBL" id="KQ030538">
    <property type="protein sequence ID" value="KJZ73112.1"/>
    <property type="molecule type" value="Genomic_DNA"/>
</dbReference>
<keyword evidence="4" id="KW-1185">Reference proteome</keyword>
<dbReference type="OrthoDB" id="4672515at2759"/>
<dbReference type="Pfam" id="PF08881">
    <property type="entry name" value="CVNH"/>
    <property type="match status" value="1"/>
</dbReference>
<evidence type="ECO:0000256" key="1">
    <source>
        <dbReference type="SAM" id="SignalP"/>
    </source>
</evidence>
<dbReference type="SUPFAM" id="SSF51322">
    <property type="entry name" value="Cyanovirin-N"/>
    <property type="match status" value="1"/>
</dbReference>
<sequence length="162" mass="17358">MVPYIVLLLGFGLAAAVSQLAAQCEFVGFEDSTASRPIVAYTAKCPRRPGGPADICSQLNLAHCLSNMDGSLQPPADGSRYSGNRTASFKESCPSCHVDSEGWRLYCACERLDSTFNAASIALNNIILIQEGILACSTTIGQEISECPITRIGPPERRRFVA</sequence>
<dbReference type="AlphaFoldDB" id="A0A0F7ZYV1"/>
<proteinExistence type="predicted"/>
<feature type="signal peptide" evidence="1">
    <location>
        <begin position="1"/>
        <end position="16"/>
    </location>
</feature>
<organism evidence="3 4">
    <name type="scientific">Hirsutella minnesotensis 3608</name>
    <dbReference type="NCBI Taxonomy" id="1043627"/>
    <lineage>
        <taxon>Eukaryota</taxon>
        <taxon>Fungi</taxon>
        <taxon>Dikarya</taxon>
        <taxon>Ascomycota</taxon>
        <taxon>Pezizomycotina</taxon>
        <taxon>Sordariomycetes</taxon>
        <taxon>Hypocreomycetidae</taxon>
        <taxon>Hypocreales</taxon>
        <taxon>Ophiocordycipitaceae</taxon>
        <taxon>Hirsutella</taxon>
    </lineage>
</organism>
<dbReference type="Proteomes" id="UP000054481">
    <property type="component" value="Unassembled WGS sequence"/>
</dbReference>
<evidence type="ECO:0000313" key="3">
    <source>
        <dbReference type="EMBL" id="KJZ73112.1"/>
    </source>
</evidence>